<proteinExistence type="predicted"/>
<dbReference type="InterPro" id="IPR003206">
    <property type="entry name" value="Diol/glycerol_deHydtase_lsu"/>
</dbReference>
<dbReference type="NCBIfam" id="NF011979">
    <property type="entry name" value="PRK15444.1"/>
    <property type="match status" value="1"/>
</dbReference>
<evidence type="ECO:0000313" key="2">
    <source>
        <dbReference type="EMBL" id="NKQ51298.1"/>
    </source>
</evidence>
<reference evidence="2 3" key="1">
    <citation type="submission" date="2020-04" db="EMBL/GenBank/DDBJ databases">
        <title>Novel species.</title>
        <authorList>
            <person name="Teo W.F.A."/>
            <person name="Lipun K."/>
            <person name="Srisuk N."/>
            <person name="Duangmal K."/>
        </authorList>
    </citation>
    <scope>NUCLEOTIDE SEQUENCE [LARGE SCALE GENOMIC DNA]</scope>
    <source>
        <strain evidence="2 3">K13G38</strain>
    </source>
</reference>
<organism evidence="2 3">
    <name type="scientific">Amycolatopsis acididurans</name>
    <dbReference type="NCBI Taxonomy" id="2724524"/>
    <lineage>
        <taxon>Bacteria</taxon>
        <taxon>Bacillati</taxon>
        <taxon>Actinomycetota</taxon>
        <taxon>Actinomycetes</taxon>
        <taxon>Pseudonocardiales</taxon>
        <taxon>Pseudonocardiaceae</taxon>
        <taxon>Amycolatopsis</taxon>
    </lineage>
</organism>
<dbReference type="SUPFAM" id="SSF51703">
    <property type="entry name" value="Cobalamin (vitamin B12)-dependent enzymes"/>
    <property type="match status" value="1"/>
</dbReference>
<gene>
    <name evidence="2" type="ORF">HFP15_00190</name>
</gene>
<keyword evidence="3" id="KW-1185">Reference proteome</keyword>
<accession>A0ABX1IV05</accession>
<sequence length="560" mass="60025">MAKQSRRTEILEQRPVNLDGFVEEWPEVGMVAMDSPYDPEPSVRVENGVIVEMDGKPRAEFDFLDQFIADHAIDAEATEAAMAMEPVQIARMLVDPGVSRGEVLAVSRGLTPAALLEVVKTMNVVEMMQAVQKMRARRTIANQAHSTSARDNPVQVAAEAAEAALRGFRELETTLGVVRYAPLVAIALQVGALAGKPGVLTQCALEEATELELGMRGITAYAETISVYGTEPVFCDGDDTPWSKAFLASAYASRGIKMRFTSGTGSEVQMGNAEGKSMLYLEIRCILVTKGAGVQGLQNGSISCIGVPGAVPGGIRAVLAENLIASTVDLESASGNDQSFSHSDMRRTARLLPQLLPGTDFVCSGYSAVPNYDNMFAGSNLDAADYDDWNTIQRDLQVDGGLRHVPEAELLAARNRAARALQGVFAQLGLPAITDKEVEAATYAHGSQDLPLRDVLEDLKAAQQVMDRGVTGLDIVKALEGAGYSDMAHTLLGILRHRVSGDLLHTSAILTPELETLSAVNDANDYAGPGTGYRPSGARWEEMKRLRHVVSAQNPETEVG</sequence>
<protein>
    <submittedName>
        <fullName evidence="2">Propanediol/glycerol family dehydratase large subunit</fullName>
    </submittedName>
</protein>
<dbReference type="InterPro" id="IPR016176">
    <property type="entry name" value="Cbl-dep_enz_cat"/>
</dbReference>
<evidence type="ECO:0000259" key="1">
    <source>
        <dbReference type="Pfam" id="PF02286"/>
    </source>
</evidence>
<evidence type="ECO:0000313" key="3">
    <source>
        <dbReference type="Proteomes" id="UP000715441"/>
    </source>
</evidence>
<dbReference type="EMBL" id="JAAXLS010000001">
    <property type="protein sequence ID" value="NKQ51298.1"/>
    <property type="molecule type" value="Genomic_DNA"/>
</dbReference>
<dbReference type="Proteomes" id="UP000715441">
    <property type="component" value="Unassembled WGS sequence"/>
</dbReference>
<feature type="domain" description="Diol/glycerol dehydratase large subunit" evidence="1">
    <location>
        <begin position="3"/>
        <end position="553"/>
    </location>
</feature>
<dbReference type="Gene3D" id="3.20.20.350">
    <property type="entry name" value="Diol/glycerol dehydratase, large subunit"/>
    <property type="match status" value="1"/>
</dbReference>
<dbReference type="InterPro" id="IPR036999">
    <property type="entry name" value="Diol/glycerol_deHase_lsu_sf"/>
</dbReference>
<name>A0ABX1IV05_9PSEU</name>
<dbReference type="RefSeq" id="WP_168510079.1">
    <property type="nucleotide sequence ID" value="NZ_JAAXLS010000001.1"/>
</dbReference>
<dbReference type="Pfam" id="PF02286">
    <property type="entry name" value="Dehydratase_LU"/>
    <property type="match status" value="1"/>
</dbReference>
<comment type="caution">
    <text evidence="2">The sequence shown here is derived from an EMBL/GenBank/DDBJ whole genome shotgun (WGS) entry which is preliminary data.</text>
</comment>